<dbReference type="Pfam" id="PF13181">
    <property type="entry name" value="TPR_8"/>
    <property type="match status" value="2"/>
</dbReference>
<dbReference type="SUPFAM" id="SSF48452">
    <property type="entry name" value="TPR-like"/>
    <property type="match status" value="1"/>
</dbReference>
<dbReference type="Gene3D" id="1.25.40.10">
    <property type="entry name" value="Tetratricopeptide repeat domain"/>
    <property type="match status" value="1"/>
</dbReference>
<dbReference type="InterPro" id="IPR019734">
    <property type="entry name" value="TPR_rpt"/>
</dbReference>
<dbReference type="InterPro" id="IPR011990">
    <property type="entry name" value="TPR-like_helical_dom_sf"/>
</dbReference>
<dbReference type="PANTHER" id="PTHR12788">
    <property type="entry name" value="PROTEIN-TYROSINE SULFOTRANSFERASE 2"/>
    <property type="match status" value="1"/>
</dbReference>
<gene>
    <name evidence="3" type="ORF">ACFO3I_08295</name>
</gene>
<dbReference type="PROSITE" id="PS50005">
    <property type="entry name" value="TPR"/>
    <property type="match status" value="2"/>
</dbReference>
<accession>A0ABV9JL92</accession>
<evidence type="ECO:0000256" key="1">
    <source>
        <dbReference type="ARBA" id="ARBA00022679"/>
    </source>
</evidence>
<dbReference type="RefSeq" id="WP_377333249.1">
    <property type="nucleotide sequence ID" value="NZ_JBHSGB010000006.1"/>
</dbReference>
<name>A0ABV9JL92_9GAMM</name>
<dbReference type="InterPro" id="IPR027417">
    <property type="entry name" value="P-loop_NTPase"/>
</dbReference>
<dbReference type="Pfam" id="PF13469">
    <property type="entry name" value="Sulfotransfer_3"/>
    <property type="match status" value="1"/>
</dbReference>
<evidence type="ECO:0000313" key="4">
    <source>
        <dbReference type="Proteomes" id="UP001595962"/>
    </source>
</evidence>
<dbReference type="Proteomes" id="UP001595962">
    <property type="component" value="Unassembled WGS sequence"/>
</dbReference>
<keyword evidence="1" id="KW-0808">Transferase</keyword>
<dbReference type="SMART" id="SM00028">
    <property type="entry name" value="TPR"/>
    <property type="match status" value="3"/>
</dbReference>
<proteinExistence type="predicted"/>
<dbReference type="InterPro" id="IPR026634">
    <property type="entry name" value="TPST-like"/>
</dbReference>
<feature type="repeat" description="TPR" evidence="2">
    <location>
        <begin position="107"/>
        <end position="140"/>
    </location>
</feature>
<organism evidence="3 4">
    <name type="scientific">Rheinheimera marina</name>
    <dbReference type="NCBI Taxonomy" id="1774958"/>
    <lineage>
        <taxon>Bacteria</taxon>
        <taxon>Pseudomonadati</taxon>
        <taxon>Pseudomonadota</taxon>
        <taxon>Gammaproteobacteria</taxon>
        <taxon>Chromatiales</taxon>
        <taxon>Chromatiaceae</taxon>
        <taxon>Rheinheimera</taxon>
    </lineage>
</organism>
<keyword evidence="4" id="KW-1185">Reference proteome</keyword>
<dbReference type="Gene3D" id="3.40.50.300">
    <property type="entry name" value="P-loop containing nucleotide triphosphate hydrolases"/>
    <property type="match status" value="1"/>
</dbReference>
<evidence type="ECO:0000313" key="3">
    <source>
        <dbReference type="EMBL" id="MFC4655011.1"/>
    </source>
</evidence>
<feature type="repeat" description="TPR" evidence="2">
    <location>
        <begin position="141"/>
        <end position="174"/>
    </location>
</feature>
<protein>
    <submittedName>
        <fullName evidence="3">Sulfotransferase</fullName>
    </submittedName>
</protein>
<keyword evidence="2" id="KW-0802">TPR repeat</keyword>
<sequence>MQSPITLPALTHAKTLMQQQKWQQAYQLLAGLVQQQPLLADSYYLMALIQLEHQQLHKAKALLVQALKLRNAPEFRVQLIQVCSLLAQMADVKQLLKPLVASQLTNALWADIVGVALTRLGDHQAALAYFAQATVLAPDNAAYAYNYGVALKFDGDFTRARNALQHAITMDPSHSAAWYALTELDSAEQATMHSAQLQQMLKQQTEPEERLIRSHALARCLETVGDYAEALAVLHPAKQAKRQSAAQAVQQLLQLFPAFTELAQQASSATGGSLSTEPIFIIGMPRSGTTLVERILSSHSQVQSAGELQDFATAVKELTQSPGRTVLDPATLAGAYQLDPAAIAERYLQRSRVLTGSKPHFIDKLPFNFFYVDLLRRAFPQAKIIWMLRNPADTCLGNYRALFSLHNPYYSYVFDLKDTAAFYAGFYHWTLFWQRQQLPQIRFQSYEELVRQPEQQTYELLQFCGLTPEPGCFASEQNQSPVATASKVQVREAIHTKAVGRWARYQPAIAPLLQALAQHQLPFEWPKI</sequence>
<evidence type="ECO:0000256" key="2">
    <source>
        <dbReference type="PROSITE-ProRule" id="PRU00339"/>
    </source>
</evidence>
<dbReference type="EMBL" id="JBHSGB010000006">
    <property type="protein sequence ID" value="MFC4655011.1"/>
    <property type="molecule type" value="Genomic_DNA"/>
</dbReference>
<dbReference type="SUPFAM" id="SSF52540">
    <property type="entry name" value="P-loop containing nucleoside triphosphate hydrolases"/>
    <property type="match status" value="1"/>
</dbReference>
<dbReference type="PANTHER" id="PTHR12788:SF10">
    <property type="entry name" value="PROTEIN-TYROSINE SULFOTRANSFERASE"/>
    <property type="match status" value="1"/>
</dbReference>
<reference evidence="4" key="1">
    <citation type="journal article" date="2019" name="Int. J. Syst. Evol. Microbiol.">
        <title>The Global Catalogue of Microorganisms (GCM) 10K type strain sequencing project: providing services to taxonomists for standard genome sequencing and annotation.</title>
        <authorList>
            <consortium name="The Broad Institute Genomics Platform"/>
            <consortium name="The Broad Institute Genome Sequencing Center for Infectious Disease"/>
            <person name="Wu L."/>
            <person name="Ma J."/>
        </authorList>
    </citation>
    <scope>NUCLEOTIDE SEQUENCE [LARGE SCALE GENOMIC DNA]</scope>
    <source>
        <strain evidence="4">DT28</strain>
    </source>
</reference>
<comment type="caution">
    <text evidence="3">The sequence shown here is derived from an EMBL/GenBank/DDBJ whole genome shotgun (WGS) entry which is preliminary data.</text>
</comment>